<gene>
    <name evidence="1" type="ORF">THAPSDRAFT_8701</name>
</gene>
<dbReference type="PANTHER" id="PTHR14614:SF130">
    <property type="entry name" value="PROTEIN-LYSINE N-METHYLTRANSFERASE EEF2KMT"/>
    <property type="match status" value="1"/>
</dbReference>
<reference evidence="1 2" key="2">
    <citation type="journal article" date="2008" name="Nature">
        <title>The Phaeodactylum genome reveals the evolutionary history of diatom genomes.</title>
        <authorList>
            <person name="Bowler C."/>
            <person name="Allen A.E."/>
            <person name="Badger J.H."/>
            <person name="Grimwood J."/>
            <person name="Jabbari K."/>
            <person name="Kuo A."/>
            <person name="Maheswari U."/>
            <person name="Martens C."/>
            <person name="Maumus F."/>
            <person name="Otillar R.P."/>
            <person name="Rayko E."/>
            <person name="Salamov A."/>
            <person name="Vandepoele K."/>
            <person name="Beszteri B."/>
            <person name="Gruber A."/>
            <person name="Heijde M."/>
            <person name="Katinka M."/>
            <person name="Mock T."/>
            <person name="Valentin K."/>
            <person name="Verret F."/>
            <person name="Berges J.A."/>
            <person name="Brownlee C."/>
            <person name="Cadoret J.P."/>
            <person name="Chiovitti A."/>
            <person name="Choi C.J."/>
            <person name="Coesel S."/>
            <person name="De Martino A."/>
            <person name="Detter J.C."/>
            <person name="Durkin C."/>
            <person name="Falciatore A."/>
            <person name="Fournet J."/>
            <person name="Haruta M."/>
            <person name="Huysman M.J."/>
            <person name="Jenkins B.D."/>
            <person name="Jiroutova K."/>
            <person name="Jorgensen R.E."/>
            <person name="Joubert Y."/>
            <person name="Kaplan A."/>
            <person name="Kroger N."/>
            <person name="Kroth P.G."/>
            <person name="La Roche J."/>
            <person name="Lindquist E."/>
            <person name="Lommer M."/>
            <person name="Martin-Jezequel V."/>
            <person name="Lopez P.J."/>
            <person name="Lucas S."/>
            <person name="Mangogna M."/>
            <person name="McGinnis K."/>
            <person name="Medlin L.K."/>
            <person name="Montsant A."/>
            <person name="Oudot-Le Secq M.P."/>
            <person name="Napoli C."/>
            <person name="Obornik M."/>
            <person name="Parker M.S."/>
            <person name="Petit J.L."/>
            <person name="Porcel B.M."/>
            <person name="Poulsen N."/>
            <person name="Robison M."/>
            <person name="Rychlewski L."/>
            <person name="Rynearson T.A."/>
            <person name="Schmutz J."/>
            <person name="Shapiro H."/>
            <person name="Siaut M."/>
            <person name="Stanley M."/>
            <person name="Sussman M.R."/>
            <person name="Taylor A.R."/>
            <person name="Vardi A."/>
            <person name="von Dassow P."/>
            <person name="Vyverman W."/>
            <person name="Willis A."/>
            <person name="Wyrwicz L.S."/>
            <person name="Rokhsar D.S."/>
            <person name="Weissenbach J."/>
            <person name="Armbrust E.V."/>
            <person name="Green B.R."/>
            <person name="Van de Peer Y."/>
            <person name="Grigoriev I.V."/>
        </authorList>
    </citation>
    <scope>NUCLEOTIDE SEQUENCE [LARGE SCALE GENOMIC DNA]</scope>
    <source>
        <strain evidence="1 2">CCMP1335</strain>
    </source>
</reference>
<dbReference type="PaxDb" id="35128-Thaps8701"/>
<proteinExistence type="predicted"/>
<dbReference type="GO" id="GO:0008276">
    <property type="term" value="F:protein methyltransferase activity"/>
    <property type="evidence" value="ECO:0000318"/>
    <property type="project" value="GO_Central"/>
</dbReference>
<name>B8LBS7_THAPS</name>
<dbReference type="KEGG" id="tps:THAPSDRAFT_8701"/>
<organism evidence="1 2">
    <name type="scientific">Thalassiosira pseudonana</name>
    <name type="common">Marine diatom</name>
    <name type="synonym">Cyclotella nana</name>
    <dbReference type="NCBI Taxonomy" id="35128"/>
    <lineage>
        <taxon>Eukaryota</taxon>
        <taxon>Sar</taxon>
        <taxon>Stramenopiles</taxon>
        <taxon>Ochrophyta</taxon>
        <taxon>Bacillariophyta</taxon>
        <taxon>Coscinodiscophyceae</taxon>
        <taxon>Thalassiosirophycidae</taxon>
        <taxon>Thalassiosirales</taxon>
        <taxon>Thalassiosiraceae</taxon>
        <taxon>Thalassiosira</taxon>
    </lineage>
</organism>
<dbReference type="SUPFAM" id="SSF53335">
    <property type="entry name" value="S-adenosyl-L-methionine-dependent methyltransferases"/>
    <property type="match status" value="1"/>
</dbReference>
<dbReference type="InParanoid" id="B8LBS7"/>
<dbReference type="HOGENOM" id="CLU_354335_0_0_1"/>
<dbReference type="InterPro" id="IPR019410">
    <property type="entry name" value="Methyltransf_16"/>
</dbReference>
<dbReference type="Gene3D" id="3.40.50.150">
    <property type="entry name" value="Vaccinia Virus protein VP39"/>
    <property type="match status" value="1"/>
</dbReference>
<accession>B8LBS7</accession>
<dbReference type="AlphaFoldDB" id="B8LBS7"/>
<dbReference type="Proteomes" id="UP000001449">
    <property type="component" value="Chromosome 11"/>
</dbReference>
<protein>
    <submittedName>
        <fullName evidence="1">Uncharacterized protein</fullName>
    </submittedName>
</protein>
<sequence length="793" mass="87410">MDDVIQKLESRIHVVVSANPWLGGWLVKGKGVGSFDSTLRLWYDPSGNENPPTIFQKLAYQDVPLNCVTPFIEYETILESTSALVKNNPDIVNRKDEPLFRITIVLEEPNNATRFALIASMSHICGDGHTFYRILNMILGATPIKSLIPQRELLFGQKVMDLMGRQEAHYIRQVATDPAWMKLFRIGSDADAERDACSELCGRVFTVSKHWIGNIKASHLTSGNLSDVCKSTLRSPMSEAFLYEMESSQNPAQSTNDILTSWFWNLLQTDVGLMAVNLRGRIDGVTEDHVGNYNNPIPYTKVDYSSPSLIRESLKNCRRAGAGGSTTSSVLPRAHPDVTFSVITNWSSFRPPPIQTDGRLDEEEDGTCWRNTNLIRHVPIIHPQKMLRSMPRRMSLMVIYASGDEVGCVLIAPRRVMEEIDTCGIAESRGTRNQLQPKTSTRLLVANDIQTMQQQYPRPLNSGGYSLPPLVEDLLPIATTSPTVSTSYDASPSTISQTNLLLIMPPDMESLWEWYAYTKRLSDSDPSWGRVWPTALSLSRFILRSLNGDESDDDLVKRAVDALKNDCHVVELGCGLGVAGLSFAASINSSSVQRTITFLDREPYALHCVMSSASMNKMKSAPIVPVDGNKGKETTPPVTIRAAIDDWTLPASSDSNSTDNSNSQIKNMCYQDLHLDSLGFANQNTIIMASDILYEPSSMKSLASKLQSLLHPINGGYALLADPEKERTSGCREAFVQSVKELGGEVVIVPLPVPQSIMGNTSPLLIGADVDIDGNLAKTVLIAVRFHGGKSES</sequence>
<dbReference type="EMBL" id="DS999415">
    <property type="protein sequence ID" value="EED87101.1"/>
    <property type="molecule type" value="Genomic_DNA"/>
</dbReference>
<evidence type="ECO:0000313" key="1">
    <source>
        <dbReference type="EMBL" id="EED87101.1"/>
    </source>
</evidence>
<dbReference type="PANTHER" id="PTHR14614">
    <property type="entry name" value="HEPATOCELLULAR CARCINOMA-ASSOCIATED ANTIGEN"/>
    <property type="match status" value="1"/>
</dbReference>
<dbReference type="RefSeq" id="XP_002296405.1">
    <property type="nucleotide sequence ID" value="XM_002296369.1"/>
</dbReference>
<keyword evidence="2" id="KW-1185">Reference proteome</keyword>
<dbReference type="eggNOG" id="ENOG502S4FA">
    <property type="taxonomic scope" value="Eukaryota"/>
</dbReference>
<dbReference type="InterPro" id="IPR029063">
    <property type="entry name" value="SAM-dependent_MTases_sf"/>
</dbReference>
<evidence type="ECO:0000313" key="2">
    <source>
        <dbReference type="Proteomes" id="UP000001449"/>
    </source>
</evidence>
<dbReference type="GeneID" id="7448287"/>
<dbReference type="Pfam" id="PF10294">
    <property type="entry name" value="Methyltransf_16"/>
    <property type="match status" value="1"/>
</dbReference>
<reference evidence="1 2" key="1">
    <citation type="journal article" date="2004" name="Science">
        <title>The genome of the diatom Thalassiosira pseudonana: ecology, evolution, and metabolism.</title>
        <authorList>
            <person name="Armbrust E.V."/>
            <person name="Berges J.A."/>
            <person name="Bowler C."/>
            <person name="Green B.R."/>
            <person name="Martinez D."/>
            <person name="Putnam N.H."/>
            <person name="Zhou S."/>
            <person name="Allen A.E."/>
            <person name="Apt K.E."/>
            <person name="Bechner M."/>
            <person name="Brzezinski M.A."/>
            <person name="Chaal B.K."/>
            <person name="Chiovitti A."/>
            <person name="Davis A.K."/>
            <person name="Demarest M.S."/>
            <person name="Detter J.C."/>
            <person name="Glavina T."/>
            <person name="Goodstein D."/>
            <person name="Hadi M.Z."/>
            <person name="Hellsten U."/>
            <person name="Hildebrand M."/>
            <person name="Jenkins B.D."/>
            <person name="Jurka J."/>
            <person name="Kapitonov V.V."/>
            <person name="Kroger N."/>
            <person name="Lau W.W."/>
            <person name="Lane T.W."/>
            <person name="Larimer F.W."/>
            <person name="Lippmeier J.C."/>
            <person name="Lucas S."/>
            <person name="Medina M."/>
            <person name="Montsant A."/>
            <person name="Obornik M."/>
            <person name="Parker M.S."/>
            <person name="Palenik B."/>
            <person name="Pazour G.J."/>
            <person name="Richardson P.M."/>
            <person name="Rynearson T.A."/>
            <person name="Saito M.A."/>
            <person name="Schwartz D.C."/>
            <person name="Thamatrakoln K."/>
            <person name="Valentin K."/>
            <person name="Vardi A."/>
            <person name="Wilkerson F.P."/>
            <person name="Rokhsar D.S."/>
        </authorList>
    </citation>
    <scope>NUCLEOTIDE SEQUENCE [LARGE SCALE GENOMIC DNA]</scope>
    <source>
        <strain evidence="1 2">CCMP1335</strain>
    </source>
</reference>